<sequence>MKILIYLGHPAHFHLFKNTINNLKKKGCDVLILIKKKDVLEELLINEGLKYHNILAEGRKDSKIGIMWGTIKRAFRLLRFVVNNSPSLLIGTSVENSWIGKIMNIPVVNVNEDDAEIVPLYAKLSYPFASEILSPITCNNEKWEQKSIKYAGFQKLAYLHPNQFTPDIKIVEKYIPTDKPYFLLRFAKLNAHHDDGMSGISTEVAQRLIDILSKYGNIYITSERELEPQFEKYRLNINPLDIHHIMAFAKLYIGDSQSMAVEAAMLGVPSIRFNSFAGKIGVLEELENKYELTHSISPNHPEELYGFVNNLLSQENLRDIYQSRRKRMLADKIDVTAFFTWFIENYPESKKIMKDNPDYQYRFK</sequence>
<dbReference type="AlphaFoldDB" id="A0A1G8BW48"/>
<gene>
    <name evidence="1" type="ORF">SAMN05192582_10056</name>
</gene>
<dbReference type="SUPFAM" id="SSF53756">
    <property type="entry name" value="UDP-Glycosyltransferase/glycogen phosphorylase"/>
    <property type="match status" value="1"/>
</dbReference>
<organism evidence="1 2">
    <name type="scientific">Bacteroides ovatus</name>
    <dbReference type="NCBI Taxonomy" id="28116"/>
    <lineage>
        <taxon>Bacteria</taxon>
        <taxon>Pseudomonadati</taxon>
        <taxon>Bacteroidota</taxon>
        <taxon>Bacteroidia</taxon>
        <taxon>Bacteroidales</taxon>
        <taxon>Bacteroidaceae</taxon>
        <taxon>Bacteroides</taxon>
    </lineage>
</organism>
<evidence type="ECO:0008006" key="3">
    <source>
        <dbReference type="Google" id="ProtNLM"/>
    </source>
</evidence>
<dbReference type="Pfam" id="PF04007">
    <property type="entry name" value="DUF354"/>
    <property type="match status" value="1"/>
</dbReference>
<dbReference type="PIRSF" id="PIRSF005357">
    <property type="entry name" value="UCP005357"/>
    <property type="match status" value="1"/>
</dbReference>
<dbReference type="Proteomes" id="UP000181870">
    <property type="component" value="Unassembled WGS sequence"/>
</dbReference>
<reference evidence="1 2" key="1">
    <citation type="submission" date="2016-10" db="EMBL/GenBank/DDBJ databases">
        <authorList>
            <person name="de Groot N.N."/>
        </authorList>
    </citation>
    <scope>NUCLEOTIDE SEQUENCE [LARGE SCALE GENOMIC DNA]</scope>
    <source>
        <strain evidence="1 2">NLAE-zl-C57</strain>
    </source>
</reference>
<evidence type="ECO:0000313" key="2">
    <source>
        <dbReference type="Proteomes" id="UP000181870"/>
    </source>
</evidence>
<name>A0A1G8BW48_BACOV</name>
<proteinExistence type="predicted"/>
<dbReference type="RefSeq" id="WP_074635988.1">
    <property type="nucleotide sequence ID" value="NZ_FNDO01000005.1"/>
</dbReference>
<evidence type="ECO:0000313" key="1">
    <source>
        <dbReference type="EMBL" id="SDH37411.1"/>
    </source>
</evidence>
<accession>A0A1G8BW48</accession>
<protein>
    <recommendedName>
        <fullName evidence="3">DUF354 domain-containing protein</fullName>
    </recommendedName>
</protein>
<dbReference type="PANTHER" id="PTHR39662:SF1">
    <property type="entry name" value="DUF354 DOMAIN-CONTAINING PROTEIN"/>
    <property type="match status" value="1"/>
</dbReference>
<dbReference type="Gene3D" id="3.40.50.2000">
    <property type="entry name" value="Glycogen Phosphorylase B"/>
    <property type="match status" value="1"/>
</dbReference>
<dbReference type="InterPro" id="IPR007152">
    <property type="entry name" value="DUF354"/>
</dbReference>
<dbReference type="PANTHER" id="PTHR39662">
    <property type="entry name" value="DUF354 DOMAIN-CONTAINING PROTEIN-RELATED"/>
    <property type="match status" value="1"/>
</dbReference>
<dbReference type="EMBL" id="FNDO01000005">
    <property type="protein sequence ID" value="SDH37411.1"/>
    <property type="molecule type" value="Genomic_DNA"/>
</dbReference>